<comment type="cofactor">
    <cofactor evidence="1">
        <name>Mg(2+)</name>
        <dbReference type="ChEBI" id="CHEBI:18420"/>
    </cofactor>
</comment>
<keyword evidence="7" id="KW-0547">Nucleotide-binding</keyword>
<dbReference type="GeneID" id="111017252"/>
<keyword evidence="8" id="KW-0418">Kinase</keyword>
<evidence type="ECO:0000256" key="3">
    <source>
        <dbReference type="ARBA" id="ARBA00011245"/>
    </source>
</evidence>
<dbReference type="OrthoDB" id="1733999at2759"/>
<evidence type="ECO:0000313" key="14">
    <source>
        <dbReference type="Proteomes" id="UP000504603"/>
    </source>
</evidence>
<dbReference type="PROSITE" id="PS52049">
    <property type="entry name" value="ULD"/>
    <property type="match status" value="1"/>
</dbReference>
<dbReference type="SUPFAM" id="SSF56059">
    <property type="entry name" value="Glutathione synthetase ATP-binding domain-like"/>
    <property type="match status" value="1"/>
</dbReference>
<dbReference type="GO" id="GO:0006511">
    <property type="term" value="P:ubiquitin-dependent protein catabolic process"/>
    <property type="evidence" value="ECO:0007669"/>
    <property type="project" value="UniProtKB-UniRule"/>
</dbReference>
<dbReference type="AlphaFoldDB" id="A0A6J1D614"/>
<evidence type="ECO:0000256" key="2">
    <source>
        <dbReference type="ARBA" id="ARBA00009601"/>
    </source>
</evidence>
<proteinExistence type="inferred from homology"/>
<comment type="subunit">
    <text evidence="3">Monomer.</text>
</comment>
<keyword evidence="14" id="KW-1185">Reference proteome</keyword>
<keyword evidence="6" id="KW-0479">Metal-binding</keyword>
<comment type="similarity">
    <text evidence="2">Belongs to the ITPK1 family.</text>
</comment>
<dbReference type="InterPro" id="IPR040464">
    <property type="entry name" value="InsP(3)kin_ATP-grasp"/>
</dbReference>
<dbReference type="GO" id="GO:0005524">
    <property type="term" value="F:ATP binding"/>
    <property type="evidence" value="ECO:0007669"/>
    <property type="project" value="UniProtKB-KW"/>
</dbReference>
<gene>
    <name evidence="15" type="primary">LOC111017252</name>
</gene>
<dbReference type="RefSeq" id="XP_022148641.1">
    <property type="nucleotide sequence ID" value="XM_022292949.1"/>
</dbReference>
<dbReference type="KEGG" id="mcha:111017252"/>
<evidence type="ECO:0000256" key="5">
    <source>
        <dbReference type="ARBA" id="ARBA00022679"/>
    </source>
</evidence>
<dbReference type="GO" id="GO:0052726">
    <property type="term" value="F:inositol-1,3,4-trisphosphate 5-kinase activity"/>
    <property type="evidence" value="ECO:0007669"/>
    <property type="project" value="InterPro"/>
</dbReference>
<dbReference type="GO" id="GO:0047325">
    <property type="term" value="F:inositol-3,4,5,6-tetrakisphosphate 1-kinase activity"/>
    <property type="evidence" value="ECO:0007669"/>
    <property type="project" value="InterPro"/>
</dbReference>
<dbReference type="InterPro" id="IPR008656">
    <property type="entry name" value="Inositol_tetrakis-P_1-kinase"/>
</dbReference>
<accession>A0A6J1D614</accession>
<keyword evidence="11" id="KW-0833">Ubl conjugation pathway</keyword>
<name>A0A6J1D614_MOMCH</name>
<dbReference type="PANTHER" id="PTHR14217">
    <property type="entry name" value="INOSITOL-TETRAKISPHOSPHATE 1-KINASE"/>
    <property type="match status" value="1"/>
</dbReference>
<evidence type="ECO:0000256" key="1">
    <source>
        <dbReference type="ARBA" id="ARBA00001946"/>
    </source>
</evidence>
<keyword evidence="9" id="KW-0067">ATP-binding</keyword>
<evidence type="ECO:0000256" key="8">
    <source>
        <dbReference type="ARBA" id="ARBA00022777"/>
    </source>
</evidence>
<evidence type="ECO:0000256" key="11">
    <source>
        <dbReference type="PROSITE-ProRule" id="PRU01394"/>
    </source>
</evidence>
<dbReference type="EC" id="2.7.1.159" evidence="4"/>
<dbReference type="GO" id="GO:0005737">
    <property type="term" value="C:cytoplasm"/>
    <property type="evidence" value="ECO:0007669"/>
    <property type="project" value="TreeGrafter"/>
</dbReference>
<dbReference type="GO" id="GO:0032957">
    <property type="term" value="P:inositol trisphosphate metabolic process"/>
    <property type="evidence" value="ECO:0007669"/>
    <property type="project" value="InterPro"/>
</dbReference>
<dbReference type="Gene3D" id="3.30.470.20">
    <property type="entry name" value="ATP-grasp fold, B domain"/>
    <property type="match status" value="1"/>
</dbReference>
<evidence type="ECO:0000256" key="9">
    <source>
        <dbReference type="ARBA" id="ARBA00022840"/>
    </source>
</evidence>
<keyword evidence="5" id="KW-0808">Transferase</keyword>
<protein>
    <recommendedName>
        <fullName evidence="4">inositol-1,3,4-trisphosphate 5/6-kinase</fullName>
        <ecNumber evidence="4">2.7.1.159</ecNumber>
    </recommendedName>
</protein>
<evidence type="ECO:0000256" key="12">
    <source>
        <dbReference type="SAM" id="MobiDB-lite"/>
    </source>
</evidence>
<dbReference type="GO" id="GO:0000287">
    <property type="term" value="F:magnesium ion binding"/>
    <property type="evidence" value="ECO:0007669"/>
    <property type="project" value="InterPro"/>
</dbReference>
<evidence type="ECO:0000256" key="4">
    <source>
        <dbReference type="ARBA" id="ARBA00012017"/>
    </source>
</evidence>
<evidence type="ECO:0000313" key="15">
    <source>
        <dbReference type="RefSeq" id="XP_022148641.1"/>
    </source>
</evidence>
<evidence type="ECO:0000256" key="7">
    <source>
        <dbReference type="ARBA" id="ARBA00022741"/>
    </source>
</evidence>
<feature type="domain" description="Inositol 1,3,4-trisphosphate 5/6-kinase ATP-grasp" evidence="13">
    <location>
        <begin position="1"/>
        <end position="61"/>
    </location>
</feature>
<evidence type="ECO:0000256" key="6">
    <source>
        <dbReference type="ARBA" id="ARBA00022723"/>
    </source>
</evidence>
<evidence type="ECO:0000256" key="10">
    <source>
        <dbReference type="ARBA" id="ARBA00022842"/>
    </source>
</evidence>
<dbReference type="Proteomes" id="UP000504603">
    <property type="component" value="Unplaced"/>
</dbReference>
<dbReference type="PANTHER" id="PTHR14217:SF24">
    <property type="entry name" value="INOSITOL-TETRAKISPHOSPHATE 1-KINASE 1"/>
    <property type="match status" value="1"/>
</dbReference>
<sequence>MPSSKLVAEVSRGLREAMGLRLFNFDMIRDRNGNYFVIDINYLPGFAVLPNYEPFLTKFLKEVAERKKKKAEADAIGDAEPAEPKPRCCCFH</sequence>
<feature type="region of interest" description="Disordered" evidence="12">
    <location>
        <begin position="72"/>
        <end position="92"/>
    </location>
</feature>
<evidence type="ECO:0000259" key="13">
    <source>
        <dbReference type="Pfam" id="PF05770"/>
    </source>
</evidence>
<organism evidence="14 15">
    <name type="scientific">Momordica charantia</name>
    <name type="common">Bitter gourd</name>
    <name type="synonym">Balsam pear</name>
    <dbReference type="NCBI Taxonomy" id="3673"/>
    <lineage>
        <taxon>Eukaryota</taxon>
        <taxon>Viridiplantae</taxon>
        <taxon>Streptophyta</taxon>
        <taxon>Embryophyta</taxon>
        <taxon>Tracheophyta</taxon>
        <taxon>Spermatophyta</taxon>
        <taxon>Magnoliopsida</taxon>
        <taxon>eudicotyledons</taxon>
        <taxon>Gunneridae</taxon>
        <taxon>Pentapetalae</taxon>
        <taxon>rosids</taxon>
        <taxon>fabids</taxon>
        <taxon>Cucurbitales</taxon>
        <taxon>Cucurbitaceae</taxon>
        <taxon>Momordiceae</taxon>
        <taxon>Momordica</taxon>
    </lineage>
</organism>
<reference evidence="15" key="1">
    <citation type="submission" date="2025-08" db="UniProtKB">
        <authorList>
            <consortium name="RefSeq"/>
        </authorList>
    </citation>
    <scope>IDENTIFICATION</scope>
</reference>
<dbReference type="Pfam" id="PF05770">
    <property type="entry name" value="Ins134_P3_kin"/>
    <property type="match status" value="1"/>
</dbReference>
<dbReference type="GO" id="GO:0052725">
    <property type="term" value="F:inositol-1,3,4-trisphosphate 6-kinase activity"/>
    <property type="evidence" value="ECO:0007669"/>
    <property type="project" value="InterPro"/>
</dbReference>
<keyword evidence="10" id="KW-0460">Magnesium</keyword>